<feature type="region of interest" description="Disordered" evidence="2">
    <location>
        <begin position="87"/>
        <end position="109"/>
    </location>
</feature>
<organism evidence="3 4">
    <name type="scientific">Pseudonocardia endophytica</name>
    <dbReference type="NCBI Taxonomy" id="401976"/>
    <lineage>
        <taxon>Bacteria</taxon>
        <taxon>Bacillati</taxon>
        <taxon>Actinomycetota</taxon>
        <taxon>Actinomycetes</taxon>
        <taxon>Pseudonocardiales</taxon>
        <taxon>Pseudonocardiaceae</taxon>
        <taxon>Pseudonocardia</taxon>
    </lineage>
</organism>
<dbReference type="InterPro" id="IPR010310">
    <property type="entry name" value="T7SS_ESAT-6-like"/>
</dbReference>
<dbReference type="Gene3D" id="1.10.287.1060">
    <property type="entry name" value="ESAT-6-like"/>
    <property type="match status" value="1"/>
</dbReference>
<gene>
    <name evidence="3" type="ORF">EV378_4328</name>
</gene>
<evidence type="ECO:0000313" key="3">
    <source>
        <dbReference type="EMBL" id="TCK20369.1"/>
    </source>
</evidence>
<dbReference type="SUPFAM" id="SSF140453">
    <property type="entry name" value="EsxAB dimer-like"/>
    <property type="match status" value="1"/>
</dbReference>
<dbReference type="Proteomes" id="UP000295560">
    <property type="component" value="Unassembled WGS sequence"/>
</dbReference>
<dbReference type="InterPro" id="IPR036689">
    <property type="entry name" value="ESAT-6-like_sf"/>
</dbReference>
<reference evidence="3 4" key="1">
    <citation type="submission" date="2019-03" db="EMBL/GenBank/DDBJ databases">
        <title>Sequencing the genomes of 1000 actinobacteria strains.</title>
        <authorList>
            <person name="Klenk H.-P."/>
        </authorList>
    </citation>
    <scope>NUCLEOTIDE SEQUENCE [LARGE SCALE GENOMIC DNA]</scope>
    <source>
        <strain evidence="3 4">DSM 44969</strain>
    </source>
</reference>
<evidence type="ECO:0000256" key="1">
    <source>
        <dbReference type="RuleBase" id="RU362001"/>
    </source>
</evidence>
<evidence type="ECO:0000313" key="4">
    <source>
        <dbReference type="Proteomes" id="UP000295560"/>
    </source>
</evidence>
<name>A0A4R1HL97_PSEEN</name>
<accession>A0A4R1HL97</accession>
<keyword evidence="4" id="KW-1185">Reference proteome</keyword>
<dbReference type="NCBIfam" id="TIGR03930">
    <property type="entry name" value="WXG100_ESAT6"/>
    <property type="match status" value="1"/>
</dbReference>
<sequence length="109" mass="11454">MTAMAGTADGFGTTTEEMARAAQHVGQVNESVKAELAALRGKLEPLAGLWTGQASLQFAQLMQRWDTDARGLAEALATIGDALQGSRVSYEQREQEQAQAMSGIASALG</sequence>
<evidence type="ECO:0000256" key="2">
    <source>
        <dbReference type="SAM" id="MobiDB-lite"/>
    </source>
</evidence>
<dbReference type="EMBL" id="SMFZ01000002">
    <property type="protein sequence ID" value="TCK20369.1"/>
    <property type="molecule type" value="Genomic_DNA"/>
</dbReference>
<protein>
    <recommendedName>
        <fullName evidence="1">ESAT-6-like protein</fullName>
    </recommendedName>
</protein>
<dbReference type="Pfam" id="PF06013">
    <property type="entry name" value="WXG100"/>
    <property type="match status" value="1"/>
</dbReference>
<proteinExistence type="inferred from homology"/>
<dbReference type="AlphaFoldDB" id="A0A4R1HL97"/>
<comment type="caution">
    <text evidence="3">The sequence shown here is derived from an EMBL/GenBank/DDBJ whole genome shotgun (WGS) entry which is preliminary data.</text>
</comment>
<comment type="similarity">
    <text evidence="1">Belongs to the WXG100 family.</text>
</comment>